<dbReference type="PANTHER" id="PTHR42776:SF27">
    <property type="entry name" value="DIPEPTIDYL PEPTIDASE FAMILY MEMBER 6"/>
    <property type="match status" value="1"/>
</dbReference>
<dbReference type="InterPro" id="IPR001375">
    <property type="entry name" value="Peptidase_S9_cat"/>
</dbReference>
<dbReference type="Pfam" id="PF07676">
    <property type="entry name" value="PD40"/>
    <property type="match status" value="4"/>
</dbReference>
<reference evidence="4 5" key="1">
    <citation type="submission" date="2020-08" db="EMBL/GenBank/DDBJ databases">
        <title>Sequencing the genomes of 1000 actinobacteria strains.</title>
        <authorList>
            <person name="Klenk H.-P."/>
        </authorList>
    </citation>
    <scope>NUCLEOTIDE SEQUENCE [LARGE SCALE GENOMIC DNA]</scope>
    <source>
        <strain evidence="4 5">DSM 17294</strain>
    </source>
</reference>
<proteinExistence type="predicted"/>
<dbReference type="Gene3D" id="3.40.50.1820">
    <property type="entry name" value="alpha/beta hydrolase"/>
    <property type="match status" value="1"/>
</dbReference>
<keyword evidence="4" id="KW-0645">Protease</keyword>
<keyword evidence="1" id="KW-0378">Hydrolase</keyword>
<evidence type="ECO:0000256" key="2">
    <source>
        <dbReference type="ARBA" id="ARBA00022825"/>
    </source>
</evidence>
<keyword evidence="2" id="KW-0720">Serine protease</keyword>
<dbReference type="InterPro" id="IPR029058">
    <property type="entry name" value="AB_hydrolase_fold"/>
</dbReference>
<dbReference type="InterPro" id="IPR011659">
    <property type="entry name" value="WD40"/>
</dbReference>
<dbReference type="GO" id="GO:0004177">
    <property type="term" value="F:aminopeptidase activity"/>
    <property type="evidence" value="ECO:0007669"/>
    <property type="project" value="UniProtKB-KW"/>
</dbReference>
<keyword evidence="4" id="KW-0031">Aminopeptidase</keyword>
<dbReference type="GO" id="GO:0004252">
    <property type="term" value="F:serine-type endopeptidase activity"/>
    <property type="evidence" value="ECO:0007669"/>
    <property type="project" value="TreeGrafter"/>
</dbReference>
<dbReference type="RefSeq" id="WP_184831139.1">
    <property type="nucleotide sequence ID" value="NZ_BAAAVN010000005.1"/>
</dbReference>
<dbReference type="SUPFAM" id="SSF53474">
    <property type="entry name" value="alpha/beta-Hydrolases"/>
    <property type="match status" value="1"/>
</dbReference>
<dbReference type="EMBL" id="JACHNF010000001">
    <property type="protein sequence ID" value="MBB5977281.1"/>
    <property type="molecule type" value="Genomic_DNA"/>
</dbReference>
<organism evidence="4 5">
    <name type="scientific">Kribbella solani</name>
    <dbReference type="NCBI Taxonomy" id="236067"/>
    <lineage>
        <taxon>Bacteria</taxon>
        <taxon>Bacillati</taxon>
        <taxon>Actinomycetota</taxon>
        <taxon>Actinomycetes</taxon>
        <taxon>Propionibacteriales</taxon>
        <taxon>Kribbellaceae</taxon>
        <taxon>Kribbella</taxon>
    </lineage>
</organism>
<feature type="domain" description="Peptidase S9 prolyl oligopeptidase catalytic" evidence="3">
    <location>
        <begin position="426"/>
        <end position="630"/>
    </location>
</feature>
<evidence type="ECO:0000313" key="5">
    <source>
        <dbReference type="Proteomes" id="UP000558997"/>
    </source>
</evidence>
<dbReference type="Pfam" id="PF00326">
    <property type="entry name" value="Peptidase_S9"/>
    <property type="match status" value="1"/>
</dbReference>
<gene>
    <name evidence="4" type="ORF">HDA44_000622</name>
</gene>
<dbReference type="GO" id="GO:0006508">
    <property type="term" value="P:proteolysis"/>
    <property type="evidence" value="ECO:0007669"/>
    <property type="project" value="InterPro"/>
</dbReference>
<sequence>MSGSVQQETLWNLEVPEEPVLSPDGQRIVYVLRGHDRTADRVVRSLWCRGLDGSSYRLTDGQDDRAPAWAPNGRSVAFLRGRPAQLCLLDVDGGPDQPRTLVGSGESAGRPVWSPDGGAIAFTTVCKMLGRNEPMVSDRVDYQFDGAGLVGDLRRELRVLEPVTGTSRAVSAGHRWCGDPSWSPDGRWLAFTAGGSGDADLTFRTEAFLASSDSGDLVEHAVAPGVVARGLVTWTPDGEGLLAVVARPRANHELVRISVRSGGSVPLTASLDRNVLRGEPGYPGAAPVVSGDRVLFIARDAGAGRLYEVPVTGGAVREVEIGAGASASGLTASGGTVALVRRTPTSYGELVVLEDGRSAHAVVCADRKPPVVAQPREFTAPDGATIQGWVLRSPDATQPQPLLLDVHGGPHNSWDGCADEVHLYQQELVSRGWTVVLANPRGSDGYGAAFCHAIAGRWGLADADDLYAVVDALVADGSADSSRLAVSGYSYGGYMACYLTAHDRRFRAAVAGGLVCDLGGVVGTSDVGVATALDEFVGLPWDAPDGYAAMSPWSRVGAVETPTLVMHGAADLRCPLGQAQQWHAALRARRVPSRLVLYPEAGHLFLVEGRPSYREHYSTAVVDWLSTWVGDDAIR</sequence>
<keyword evidence="5" id="KW-1185">Reference proteome</keyword>
<comment type="caution">
    <text evidence="4">The sequence shown here is derived from an EMBL/GenBank/DDBJ whole genome shotgun (WGS) entry which is preliminary data.</text>
</comment>
<evidence type="ECO:0000259" key="3">
    <source>
        <dbReference type="Pfam" id="PF00326"/>
    </source>
</evidence>
<accession>A0A841DHA1</accession>
<protein>
    <submittedName>
        <fullName evidence="4">Dipeptidyl aminopeptidase/acylaminoacyl peptidase</fullName>
    </submittedName>
</protein>
<evidence type="ECO:0000256" key="1">
    <source>
        <dbReference type="ARBA" id="ARBA00022801"/>
    </source>
</evidence>
<dbReference type="SUPFAM" id="SSF82171">
    <property type="entry name" value="DPP6 N-terminal domain-like"/>
    <property type="match status" value="1"/>
</dbReference>
<name>A0A841DHA1_9ACTN</name>
<dbReference type="Gene3D" id="2.120.10.30">
    <property type="entry name" value="TolB, C-terminal domain"/>
    <property type="match status" value="2"/>
</dbReference>
<dbReference type="PANTHER" id="PTHR42776">
    <property type="entry name" value="SERINE PEPTIDASE S9 FAMILY MEMBER"/>
    <property type="match status" value="1"/>
</dbReference>
<dbReference type="InterPro" id="IPR011042">
    <property type="entry name" value="6-blade_b-propeller_TolB-like"/>
</dbReference>
<dbReference type="Proteomes" id="UP000558997">
    <property type="component" value="Unassembled WGS sequence"/>
</dbReference>
<evidence type="ECO:0000313" key="4">
    <source>
        <dbReference type="EMBL" id="MBB5977281.1"/>
    </source>
</evidence>
<dbReference type="AlphaFoldDB" id="A0A841DHA1"/>